<dbReference type="AlphaFoldDB" id="A0AAD6G754"/>
<evidence type="ECO:0000256" key="3">
    <source>
        <dbReference type="ARBA" id="ARBA00023315"/>
    </source>
</evidence>
<reference evidence="6" key="2">
    <citation type="journal article" date="2023" name="IMA Fungus">
        <title>Comparative genomic study of the Penicillium genus elucidates a diverse pangenome and 15 lateral gene transfer events.</title>
        <authorList>
            <person name="Petersen C."/>
            <person name="Sorensen T."/>
            <person name="Nielsen M.R."/>
            <person name="Sondergaard T.E."/>
            <person name="Sorensen J.L."/>
            <person name="Fitzpatrick D.A."/>
            <person name="Frisvad J.C."/>
            <person name="Nielsen K.L."/>
        </authorList>
    </citation>
    <scope>NUCLEOTIDE SEQUENCE</scope>
    <source>
        <strain evidence="6">IBT 16125</strain>
    </source>
</reference>
<dbReference type="GO" id="GO:0009437">
    <property type="term" value="P:carnitine metabolic process"/>
    <property type="evidence" value="ECO:0007669"/>
    <property type="project" value="TreeGrafter"/>
</dbReference>
<sequence length="313" mass="34175">MIPAVSQVIQLGEGVVRKVPVPRISFAFEYVPIGIEYFPRSFPLHFESRSGPLKCGDLHAIFTPDNRDSWTEARQTLQELDRDNAVSIATIETLALIVALDEAPPLTATEPVSQFHYGGKNDAANRWQDKSIQFVICSKGISGIVGEHTMLDALTLDELMGDQFTATHASRSRHAAHDGLIPVYMPLKTDTALDTRMIKVQGEYTASMASMAGSEHVNMLSGGYGAAFLRAQKLSPKSVFQMVVQLAALATFSYIPPCWETVNQAHCHLGRVDIIQVVVPAVVTFVQAAADSPVPMSQRRALLVNATHAHSRP</sequence>
<dbReference type="Pfam" id="PF00755">
    <property type="entry name" value="Carn_acyltransf"/>
    <property type="match status" value="1"/>
</dbReference>
<evidence type="ECO:0000256" key="4">
    <source>
        <dbReference type="PIRSR" id="PIRSR600542-1"/>
    </source>
</evidence>
<name>A0AAD6G754_9EURO</name>
<dbReference type="Gene3D" id="3.30.559.10">
    <property type="entry name" value="Chloramphenicol acetyltransferase-like domain"/>
    <property type="match status" value="1"/>
</dbReference>
<dbReference type="EMBL" id="JAPVEA010000002">
    <property type="protein sequence ID" value="KAJ5461245.1"/>
    <property type="molecule type" value="Genomic_DNA"/>
</dbReference>
<dbReference type="GO" id="GO:0005777">
    <property type="term" value="C:peroxisome"/>
    <property type="evidence" value="ECO:0007669"/>
    <property type="project" value="TreeGrafter"/>
</dbReference>
<comment type="similarity">
    <text evidence="1">Belongs to the carnitine/choline acetyltransferase family.</text>
</comment>
<dbReference type="Gene3D" id="3.30.559.70">
    <property type="entry name" value="Choline/Carnitine o-acyltransferase, domain 2"/>
    <property type="match status" value="1"/>
</dbReference>
<dbReference type="InterPro" id="IPR042231">
    <property type="entry name" value="Cho/carn_acyl_trans_2"/>
</dbReference>
<dbReference type="InterPro" id="IPR000542">
    <property type="entry name" value="Carn_acyl_trans"/>
</dbReference>
<gene>
    <name evidence="6" type="ORF">N7458_002797</name>
</gene>
<dbReference type="GO" id="GO:0004092">
    <property type="term" value="F:carnitine O-acetyltransferase activity"/>
    <property type="evidence" value="ECO:0007669"/>
    <property type="project" value="TreeGrafter"/>
</dbReference>
<reference evidence="6" key="1">
    <citation type="submission" date="2022-12" db="EMBL/GenBank/DDBJ databases">
        <authorList>
            <person name="Petersen C."/>
        </authorList>
    </citation>
    <scope>NUCLEOTIDE SEQUENCE</scope>
    <source>
        <strain evidence="6">IBT 16125</strain>
    </source>
</reference>
<dbReference type="SUPFAM" id="SSF52777">
    <property type="entry name" value="CoA-dependent acyltransferases"/>
    <property type="match status" value="2"/>
</dbReference>
<keyword evidence="2" id="KW-0808">Transferase</keyword>
<evidence type="ECO:0000256" key="2">
    <source>
        <dbReference type="ARBA" id="ARBA00022679"/>
    </source>
</evidence>
<evidence type="ECO:0000259" key="5">
    <source>
        <dbReference type="Pfam" id="PF00755"/>
    </source>
</evidence>
<keyword evidence="7" id="KW-1185">Reference proteome</keyword>
<dbReference type="PANTHER" id="PTHR22589">
    <property type="entry name" value="CARNITINE O-ACYLTRANSFERASE"/>
    <property type="match status" value="1"/>
</dbReference>
<proteinExistence type="inferred from homology"/>
<protein>
    <submittedName>
        <fullName evidence="6">Ketoacyl-synt-domain-containing protein</fullName>
    </submittedName>
</protein>
<evidence type="ECO:0000313" key="6">
    <source>
        <dbReference type="EMBL" id="KAJ5461245.1"/>
    </source>
</evidence>
<dbReference type="GeneID" id="81596423"/>
<feature type="active site" description="Proton acceptor" evidence="4">
    <location>
        <position position="148"/>
    </location>
</feature>
<dbReference type="InterPro" id="IPR039551">
    <property type="entry name" value="Cho/carn_acyl_trans"/>
</dbReference>
<dbReference type="Proteomes" id="UP001213681">
    <property type="component" value="Unassembled WGS sequence"/>
</dbReference>
<dbReference type="InterPro" id="IPR023213">
    <property type="entry name" value="CAT-like_dom_sf"/>
</dbReference>
<feature type="domain" description="Choline/carnitine acyltransferase" evidence="5">
    <location>
        <begin position="60"/>
        <end position="311"/>
    </location>
</feature>
<evidence type="ECO:0000256" key="1">
    <source>
        <dbReference type="ARBA" id="ARBA00005232"/>
    </source>
</evidence>
<dbReference type="GO" id="GO:0005739">
    <property type="term" value="C:mitochondrion"/>
    <property type="evidence" value="ECO:0007669"/>
    <property type="project" value="TreeGrafter"/>
</dbReference>
<dbReference type="RefSeq" id="XP_056770287.1">
    <property type="nucleotide sequence ID" value="XM_056906180.1"/>
</dbReference>
<evidence type="ECO:0000313" key="7">
    <source>
        <dbReference type="Proteomes" id="UP001213681"/>
    </source>
</evidence>
<accession>A0AAD6G754</accession>
<keyword evidence="3" id="KW-0012">Acyltransferase</keyword>
<comment type="caution">
    <text evidence="6">The sequence shown here is derived from an EMBL/GenBank/DDBJ whole genome shotgun (WGS) entry which is preliminary data.</text>
</comment>
<dbReference type="PANTHER" id="PTHR22589:SF103">
    <property type="entry name" value="CARNITINE O-ACETYL-TRANSFERASE, ISOFORM A-RELATED"/>
    <property type="match status" value="1"/>
</dbReference>
<organism evidence="6 7">
    <name type="scientific">Penicillium daleae</name>
    <dbReference type="NCBI Taxonomy" id="63821"/>
    <lineage>
        <taxon>Eukaryota</taxon>
        <taxon>Fungi</taxon>
        <taxon>Dikarya</taxon>
        <taxon>Ascomycota</taxon>
        <taxon>Pezizomycotina</taxon>
        <taxon>Eurotiomycetes</taxon>
        <taxon>Eurotiomycetidae</taxon>
        <taxon>Eurotiales</taxon>
        <taxon>Aspergillaceae</taxon>
        <taxon>Penicillium</taxon>
    </lineage>
</organism>